<reference evidence="5" key="1">
    <citation type="submission" date="2023-07" db="EMBL/GenBank/DDBJ databases">
        <authorList>
            <consortium name="AG Swart"/>
            <person name="Singh M."/>
            <person name="Singh A."/>
            <person name="Seah K."/>
            <person name="Emmerich C."/>
        </authorList>
    </citation>
    <scope>NUCLEOTIDE SEQUENCE</scope>
    <source>
        <strain evidence="5">DP1</strain>
    </source>
</reference>
<comment type="subcellular location">
    <subcellularLocation>
        <location evidence="1">Cytoplasm</location>
        <location evidence="1">Cytoskeleton</location>
        <location evidence="1">Microtubule organizing center</location>
    </subcellularLocation>
</comment>
<keyword evidence="6" id="KW-1185">Reference proteome</keyword>
<dbReference type="InterPro" id="IPR022214">
    <property type="entry name" value="MZT1"/>
</dbReference>
<evidence type="ECO:0000313" key="6">
    <source>
        <dbReference type="Proteomes" id="UP001295684"/>
    </source>
</evidence>
<gene>
    <name evidence="5" type="ORF">ECRASSUSDP1_LOCUS24603</name>
</gene>
<dbReference type="PANTHER" id="PTHR28520:SF2">
    <property type="entry name" value="MITOTIC-SPINDLE ORGANIZING PROTEIN 1"/>
    <property type="match status" value="1"/>
</dbReference>
<evidence type="ECO:0000313" key="5">
    <source>
        <dbReference type="EMBL" id="CAI2383112.1"/>
    </source>
</evidence>
<dbReference type="Pfam" id="PF12554">
    <property type="entry name" value="MOZART1"/>
    <property type="match status" value="1"/>
</dbReference>
<dbReference type="EMBL" id="CAMPGE010025347">
    <property type="protein sequence ID" value="CAI2383112.1"/>
    <property type="molecule type" value="Genomic_DNA"/>
</dbReference>
<dbReference type="Proteomes" id="UP001295684">
    <property type="component" value="Unassembled WGS sequence"/>
</dbReference>
<dbReference type="GO" id="GO:0005819">
    <property type="term" value="C:spindle"/>
    <property type="evidence" value="ECO:0007669"/>
    <property type="project" value="TreeGrafter"/>
</dbReference>
<dbReference type="GO" id="GO:0090307">
    <property type="term" value="P:mitotic spindle assembly"/>
    <property type="evidence" value="ECO:0007669"/>
    <property type="project" value="TreeGrafter"/>
</dbReference>
<evidence type="ECO:0000256" key="1">
    <source>
        <dbReference type="ARBA" id="ARBA00004267"/>
    </source>
</evidence>
<comment type="caution">
    <text evidence="5">The sequence shown here is derived from an EMBL/GenBank/DDBJ whole genome shotgun (WGS) entry which is preliminary data.</text>
</comment>
<dbReference type="GO" id="GO:0031021">
    <property type="term" value="C:interphase microtubule organizing center"/>
    <property type="evidence" value="ECO:0007669"/>
    <property type="project" value="TreeGrafter"/>
</dbReference>
<accession>A0AAD1Y1Z4</accession>
<evidence type="ECO:0000256" key="4">
    <source>
        <dbReference type="ARBA" id="ARBA00023212"/>
    </source>
</evidence>
<keyword evidence="3" id="KW-0963">Cytoplasm</keyword>
<dbReference type="PANTHER" id="PTHR28520">
    <property type="entry name" value="MITOTIC-SPINDLE ORGANIZING PROTEIN 1"/>
    <property type="match status" value="1"/>
</dbReference>
<evidence type="ECO:0008006" key="7">
    <source>
        <dbReference type="Google" id="ProtNLM"/>
    </source>
</evidence>
<sequence>MNGKSSAADFEEAQETIDILYEISKLLNCGVNKKTLAILLSLTANGVNPEAIAAVYKELKRETAALKAAEVSSRNS</sequence>
<proteinExistence type="inferred from homology"/>
<dbReference type="GO" id="GO:0000931">
    <property type="term" value="C:gamma-tubulin ring complex"/>
    <property type="evidence" value="ECO:0007669"/>
    <property type="project" value="InterPro"/>
</dbReference>
<keyword evidence="4" id="KW-0206">Cytoskeleton</keyword>
<name>A0AAD1Y1Z4_EUPCR</name>
<dbReference type="AlphaFoldDB" id="A0AAD1Y1Z4"/>
<evidence type="ECO:0000256" key="3">
    <source>
        <dbReference type="ARBA" id="ARBA00022490"/>
    </source>
</evidence>
<protein>
    <recommendedName>
        <fullName evidence="7">Mitotic-spindle organizing protein 1</fullName>
    </recommendedName>
</protein>
<comment type="similarity">
    <text evidence="2">Belongs to the MOZART1 family.</text>
</comment>
<dbReference type="GO" id="GO:0051415">
    <property type="term" value="P:microtubule nucleation by interphase microtubule organizing center"/>
    <property type="evidence" value="ECO:0007669"/>
    <property type="project" value="TreeGrafter"/>
</dbReference>
<dbReference type="GO" id="GO:0033566">
    <property type="term" value="P:gamma-tubulin complex localization"/>
    <property type="evidence" value="ECO:0007669"/>
    <property type="project" value="InterPro"/>
</dbReference>
<evidence type="ECO:0000256" key="2">
    <source>
        <dbReference type="ARBA" id="ARBA00011015"/>
    </source>
</evidence>
<organism evidence="5 6">
    <name type="scientific">Euplotes crassus</name>
    <dbReference type="NCBI Taxonomy" id="5936"/>
    <lineage>
        <taxon>Eukaryota</taxon>
        <taxon>Sar</taxon>
        <taxon>Alveolata</taxon>
        <taxon>Ciliophora</taxon>
        <taxon>Intramacronucleata</taxon>
        <taxon>Spirotrichea</taxon>
        <taxon>Hypotrichia</taxon>
        <taxon>Euplotida</taxon>
        <taxon>Euplotidae</taxon>
        <taxon>Moneuplotes</taxon>
    </lineage>
</organism>